<feature type="compositionally biased region" description="Acidic residues" evidence="2">
    <location>
        <begin position="262"/>
        <end position="271"/>
    </location>
</feature>
<feature type="compositionally biased region" description="Basic residues" evidence="2">
    <location>
        <begin position="314"/>
        <end position="340"/>
    </location>
</feature>
<evidence type="ECO:0000313" key="4">
    <source>
        <dbReference type="Ensembl" id="ENSEBUP00000009256.1"/>
    </source>
</evidence>
<feature type="region of interest" description="Disordered" evidence="2">
    <location>
        <begin position="308"/>
        <end position="412"/>
    </location>
</feature>
<reference evidence="4" key="1">
    <citation type="submission" date="2025-08" db="UniProtKB">
        <authorList>
            <consortium name="Ensembl"/>
        </authorList>
    </citation>
    <scope>IDENTIFICATION</scope>
</reference>
<dbReference type="AlphaFoldDB" id="A0A8C4Q306"/>
<dbReference type="InterPro" id="IPR042477">
    <property type="entry name" value="HMGXB4"/>
</dbReference>
<dbReference type="GO" id="GO:0003677">
    <property type="term" value="F:DNA binding"/>
    <property type="evidence" value="ECO:0007669"/>
    <property type="project" value="UniProtKB-UniRule"/>
</dbReference>
<dbReference type="GeneTree" id="ENSGT00390000012436"/>
<organism evidence="4 5">
    <name type="scientific">Eptatretus burgeri</name>
    <name type="common">Inshore hagfish</name>
    <dbReference type="NCBI Taxonomy" id="7764"/>
    <lineage>
        <taxon>Eukaryota</taxon>
        <taxon>Metazoa</taxon>
        <taxon>Chordata</taxon>
        <taxon>Craniata</taxon>
        <taxon>Vertebrata</taxon>
        <taxon>Cyclostomata</taxon>
        <taxon>Myxini</taxon>
        <taxon>Myxiniformes</taxon>
        <taxon>Myxinidae</taxon>
        <taxon>Eptatretinae</taxon>
        <taxon>Eptatretus</taxon>
    </lineage>
</organism>
<dbReference type="PROSITE" id="PS50118">
    <property type="entry name" value="HMG_BOX_2"/>
    <property type="match status" value="1"/>
</dbReference>
<feature type="region of interest" description="Disordered" evidence="2">
    <location>
        <begin position="213"/>
        <end position="283"/>
    </location>
</feature>
<dbReference type="InterPro" id="IPR009071">
    <property type="entry name" value="HMG_box_dom"/>
</dbReference>
<evidence type="ECO:0000259" key="3">
    <source>
        <dbReference type="PROSITE" id="PS50118"/>
    </source>
</evidence>
<evidence type="ECO:0000256" key="1">
    <source>
        <dbReference type="PROSITE-ProRule" id="PRU00267"/>
    </source>
</evidence>
<keyword evidence="1" id="KW-0539">Nucleus</keyword>
<sequence>MAYETCRVRDDSGRESILDELTTSGRSRREKRRSYKDFLREEEETFAEAWRSSTKRPRDSFSEEGLIETTEMEHSRVLHKKKKKKMSRDSDEELYYSEGSHRRKRQSSEMSGSDSAMDLLKAIGTPVPGLSKIPRRNERTGYAGNISISLANQQKRASTRVHGYTNDNIFGLNEVDVETEDEEAQSHSRSRPLMVDPDGENLRLKMVLSPSELAAMDPETRRRLGALPRPLSEPEPGEIGDDGLAYSGTLTTGSDTSASDSISDELSDFDDGPALGTSDFSDLELSELEAGEVTASSEEEGLVTGRLLQAYYASHKKKTKKSKKKKERERNKNRKHKKRNRSDEGTGAGRHGSPAERGAFSRAKGSGPTPVTQYSIPAPPPPILHSDVRLDRSKKKGREPEKEERPEKKRKTMSAYMLWSKEYRNVIMAESPGIDFGEISKKLGEVWKQLPEKEKLVWKQKQQYLQHKQNKAEAMTVRRRDVQQEIDRPQNKTPTPLPQPRRPSVGSPRPRPPDVEPTDVAAHLQLLGESLSLIGHRLQETEGMVAVSGGLSVLLDSLLCALGPLTCLTAHVDELSGCPRETLVCLSGCMCTSLVELCHKDVIASLYLNTFNDRRCSKLALRIEGSKALRIF</sequence>
<dbReference type="InterPro" id="IPR036910">
    <property type="entry name" value="HMG_box_dom_sf"/>
</dbReference>
<feature type="compositionally biased region" description="Polar residues" evidence="2">
    <location>
        <begin position="248"/>
        <end position="261"/>
    </location>
</feature>
<dbReference type="Proteomes" id="UP000694388">
    <property type="component" value="Unplaced"/>
</dbReference>
<feature type="DNA-binding region" description="HMG box" evidence="1">
    <location>
        <begin position="409"/>
        <end position="477"/>
    </location>
</feature>
<dbReference type="OMA" id="EPRTSHY"/>
<keyword evidence="5" id="KW-1185">Reference proteome</keyword>
<evidence type="ECO:0000313" key="5">
    <source>
        <dbReference type="Proteomes" id="UP000694388"/>
    </source>
</evidence>
<reference evidence="4" key="2">
    <citation type="submission" date="2025-09" db="UniProtKB">
        <authorList>
            <consortium name="Ensembl"/>
        </authorList>
    </citation>
    <scope>IDENTIFICATION</scope>
</reference>
<dbReference type="SMART" id="SM00398">
    <property type="entry name" value="HMG"/>
    <property type="match status" value="1"/>
</dbReference>
<feature type="region of interest" description="Disordered" evidence="2">
    <location>
        <begin position="467"/>
        <end position="517"/>
    </location>
</feature>
<dbReference type="PANTHER" id="PTHR46584">
    <property type="entry name" value="HMG DOMAIN-CONTAINING PROTEIN 4"/>
    <property type="match status" value="1"/>
</dbReference>
<feature type="region of interest" description="Disordered" evidence="2">
    <location>
        <begin position="46"/>
        <end position="114"/>
    </location>
</feature>
<dbReference type="Pfam" id="PF00505">
    <property type="entry name" value="HMG_box"/>
    <property type="match status" value="1"/>
</dbReference>
<keyword evidence="1" id="KW-0238">DNA-binding</keyword>
<proteinExistence type="predicted"/>
<dbReference type="GO" id="GO:0005634">
    <property type="term" value="C:nucleus"/>
    <property type="evidence" value="ECO:0007669"/>
    <property type="project" value="UniProtKB-UniRule"/>
</dbReference>
<feature type="compositionally biased region" description="Basic residues" evidence="2">
    <location>
        <begin position="77"/>
        <end position="86"/>
    </location>
</feature>
<protein>
    <submittedName>
        <fullName evidence="4">HMG box domain containing 4a</fullName>
    </submittedName>
</protein>
<feature type="compositionally biased region" description="Basic and acidic residues" evidence="2">
    <location>
        <begin position="476"/>
        <end position="490"/>
    </location>
</feature>
<dbReference type="Gene3D" id="1.10.30.10">
    <property type="entry name" value="High mobility group box domain"/>
    <property type="match status" value="1"/>
</dbReference>
<evidence type="ECO:0000256" key="2">
    <source>
        <dbReference type="SAM" id="MobiDB-lite"/>
    </source>
</evidence>
<feature type="domain" description="HMG box" evidence="3">
    <location>
        <begin position="409"/>
        <end position="477"/>
    </location>
</feature>
<feature type="compositionally biased region" description="Basic and acidic residues" evidence="2">
    <location>
        <begin position="398"/>
        <end position="407"/>
    </location>
</feature>
<accession>A0A8C4Q306</accession>
<dbReference type="PANTHER" id="PTHR46584:SF1">
    <property type="entry name" value="HMG DOMAIN-CONTAINING PROTEIN 4"/>
    <property type="match status" value="1"/>
</dbReference>
<dbReference type="SUPFAM" id="SSF47095">
    <property type="entry name" value="HMG-box"/>
    <property type="match status" value="1"/>
</dbReference>
<name>A0A8C4Q306_EPTBU</name>
<dbReference type="Ensembl" id="ENSEBUT00000009778.1">
    <property type="protein sequence ID" value="ENSEBUP00000009256.1"/>
    <property type="gene ID" value="ENSEBUG00000005953.1"/>
</dbReference>